<dbReference type="AlphaFoldDB" id="A0ABC8SQS6"/>
<name>A0ABC8SQS6_9AQUA</name>
<reference evidence="1 2" key="1">
    <citation type="submission" date="2024-02" db="EMBL/GenBank/DDBJ databases">
        <authorList>
            <person name="Vignale AGUSTIN F."/>
            <person name="Sosa J E."/>
            <person name="Modenutti C."/>
        </authorList>
    </citation>
    <scope>NUCLEOTIDE SEQUENCE [LARGE SCALE GENOMIC DNA]</scope>
</reference>
<gene>
    <name evidence="1" type="ORF">ILEXP_LOCUS28193</name>
</gene>
<protein>
    <submittedName>
        <fullName evidence="1">Uncharacterized protein</fullName>
    </submittedName>
</protein>
<evidence type="ECO:0000313" key="1">
    <source>
        <dbReference type="EMBL" id="CAK9159499.1"/>
    </source>
</evidence>
<dbReference type="Proteomes" id="UP001642360">
    <property type="component" value="Unassembled WGS sequence"/>
</dbReference>
<accession>A0ABC8SQS6</accession>
<sequence>MLKPITLSEELGHFLADEPNHALVEELGHSLAEEPGQVEELGRSLVKELDHSLAEEPSWLRSQVRLKNENIPRLRVRSG</sequence>
<proteinExistence type="predicted"/>
<dbReference type="EMBL" id="CAUOFW020003369">
    <property type="protein sequence ID" value="CAK9159499.1"/>
    <property type="molecule type" value="Genomic_DNA"/>
</dbReference>
<comment type="caution">
    <text evidence="1">The sequence shown here is derived from an EMBL/GenBank/DDBJ whole genome shotgun (WGS) entry which is preliminary data.</text>
</comment>
<evidence type="ECO:0000313" key="2">
    <source>
        <dbReference type="Proteomes" id="UP001642360"/>
    </source>
</evidence>
<organism evidence="1 2">
    <name type="scientific">Ilex paraguariensis</name>
    <name type="common">yerba mate</name>
    <dbReference type="NCBI Taxonomy" id="185542"/>
    <lineage>
        <taxon>Eukaryota</taxon>
        <taxon>Viridiplantae</taxon>
        <taxon>Streptophyta</taxon>
        <taxon>Embryophyta</taxon>
        <taxon>Tracheophyta</taxon>
        <taxon>Spermatophyta</taxon>
        <taxon>Magnoliopsida</taxon>
        <taxon>eudicotyledons</taxon>
        <taxon>Gunneridae</taxon>
        <taxon>Pentapetalae</taxon>
        <taxon>asterids</taxon>
        <taxon>campanulids</taxon>
        <taxon>Aquifoliales</taxon>
        <taxon>Aquifoliaceae</taxon>
        <taxon>Ilex</taxon>
    </lineage>
</organism>
<keyword evidence="2" id="KW-1185">Reference proteome</keyword>